<dbReference type="EMBL" id="BEZZ01000804">
    <property type="protein sequence ID" value="GCC36281.1"/>
    <property type="molecule type" value="Genomic_DNA"/>
</dbReference>
<comment type="caution">
    <text evidence="1">The sequence shown here is derived from an EMBL/GenBank/DDBJ whole genome shotgun (WGS) entry which is preliminary data.</text>
</comment>
<keyword evidence="2" id="KW-1185">Reference proteome</keyword>
<dbReference type="AlphaFoldDB" id="A0A401T0X8"/>
<protein>
    <submittedName>
        <fullName evidence="1">Uncharacterized protein</fullName>
    </submittedName>
</protein>
<evidence type="ECO:0000313" key="1">
    <source>
        <dbReference type="EMBL" id="GCC36281.1"/>
    </source>
</evidence>
<name>A0A401T0X8_CHIPU</name>
<evidence type="ECO:0000313" key="2">
    <source>
        <dbReference type="Proteomes" id="UP000287033"/>
    </source>
</evidence>
<organism evidence="1 2">
    <name type="scientific">Chiloscyllium punctatum</name>
    <name type="common">Brownbanded bambooshark</name>
    <name type="synonym">Hemiscyllium punctatum</name>
    <dbReference type="NCBI Taxonomy" id="137246"/>
    <lineage>
        <taxon>Eukaryota</taxon>
        <taxon>Metazoa</taxon>
        <taxon>Chordata</taxon>
        <taxon>Craniata</taxon>
        <taxon>Vertebrata</taxon>
        <taxon>Chondrichthyes</taxon>
        <taxon>Elasmobranchii</taxon>
        <taxon>Galeomorphii</taxon>
        <taxon>Galeoidea</taxon>
        <taxon>Orectolobiformes</taxon>
        <taxon>Hemiscylliidae</taxon>
        <taxon>Chiloscyllium</taxon>
    </lineage>
</organism>
<sequence length="67" mass="7702">MKCNRRWSLELLPPGRTRRRARRGRCASGNVELVPGSRDAYYSAILSPRRVGTLRENLFLFAIRAVN</sequence>
<accession>A0A401T0X8</accession>
<reference evidence="1 2" key="1">
    <citation type="journal article" date="2018" name="Nat. Ecol. Evol.">
        <title>Shark genomes provide insights into elasmobranch evolution and the origin of vertebrates.</title>
        <authorList>
            <person name="Hara Y"/>
            <person name="Yamaguchi K"/>
            <person name="Onimaru K"/>
            <person name="Kadota M"/>
            <person name="Koyanagi M"/>
            <person name="Keeley SD"/>
            <person name="Tatsumi K"/>
            <person name="Tanaka K"/>
            <person name="Motone F"/>
            <person name="Kageyama Y"/>
            <person name="Nozu R"/>
            <person name="Adachi N"/>
            <person name="Nishimura O"/>
            <person name="Nakagawa R"/>
            <person name="Tanegashima C"/>
            <person name="Kiyatake I"/>
            <person name="Matsumoto R"/>
            <person name="Murakumo K"/>
            <person name="Nishida K"/>
            <person name="Terakita A"/>
            <person name="Kuratani S"/>
            <person name="Sato K"/>
            <person name="Hyodo S Kuraku.S."/>
        </authorList>
    </citation>
    <scope>NUCLEOTIDE SEQUENCE [LARGE SCALE GENOMIC DNA]</scope>
</reference>
<dbReference type="Proteomes" id="UP000287033">
    <property type="component" value="Unassembled WGS sequence"/>
</dbReference>
<gene>
    <name evidence="1" type="ORF">chiPu_0014774</name>
</gene>
<proteinExistence type="predicted"/>